<evidence type="ECO:0000313" key="2">
    <source>
        <dbReference type="EMBL" id="SEV97557.1"/>
    </source>
</evidence>
<keyword evidence="1" id="KW-0812">Transmembrane</keyword>
<accession>A0A1I0N8Z4</accession>
<feature type="transmembrane region" description="Helical" evidence="1">
    <location>
        <begin position="74"/>
        <end position="94"/>
    </location>
</feature>
<evidence type="ECO:0000256" key="1">
    <source>
        <dbReference type="SAM" id="Phobius"/>
    </source>
</evidence>
<protein>
    <submittedName>
        <fullName evidence="2">Uncharacterized protein</fullName>
    </submittedName>
</protein>
<name>A0A1I0N8Z4_9EURY</name>
<evidence type="ECO:0000313" key="3">
    <source>
        <dbReference type="Proteomes" id="UP000198518"/>
    </source>
</evidence>
<proteinExistence type="predicted"/>
<keyword evidence="1" id="KW-0472">Membrane</keyword>
<dbReference type="Proteomes" id="UP000198518">
    <property type="component" value="Unassembled WGS sequence"/>
</dbReference>
<sequence length="100" mass="10133">MELVAAAPYLALAAALFTGGWVLYSAGSVEVLPLYDAEAATDPAALAVVLALSLTAFGVATLAFAAVQAAGRNSVVVVATYGVVVLCIAIATAWRTRAYE</sequence>
<keyword evidence="3" id="KW-1185">Reference proteome</keyword>
<gene>
    <name evidence="2" type="ORF">SAMN04487945_0686</name>
</gene>
<organism evidence="2 3">
    <name type="scientific">Halobacterium jilantaiense</name>
    <dbReference type="NCBI Taxonomy" id="355548"/>
    <lineage>
        <taxon>Archaea</taxon>
        <taxon>Methanobacteriati</taxon>
        <taxon>Methanobacteriota</taxon>
        <taxon>Stenosarchaea group</taxon>
        <taxon>Halobacteria</taxon>
        <taxon>Halobacteriales</taxon>
        <taxon>Halobacteriaceae</taxon>
        <taxon>Halobacterium</taxon>
    </lineage>
</organism>
<keyword evidence="1" id="KW-1133">Transmembrane helix</keyword>
<feature type="transmembrane region" description="Helical" evidence="1">
    <location>
        <begin position="44"/>
        <end position="67"/>
    </location>
</feature>
<dbReference type="RefSeq" id="WP_089667989.1">
    <property type="nucleotide sequence ID" value="NZ_FOJA01000001.1"/>
</dbReference>
<reference evidence="2 3" key="1">
    <citation type="submission" date="2016-10" db="EMBL/GenBank/DDBJ databases">
        <authorList>
            <person name="de Groot N.N."/>
        </authorList>
    </citation>
    <scope>NUCLEOTIDE SEQUENCE [LARGE SCALE GENOMIC DNA]</scope>
    <source>
        <strain evidence="2 3">CGMCC 1.5337</strain>
    </source>
</reference>
<dbReference type="AlphaFoldDB" id="A0A1I0N8Z4"/>
<dbReference type="EMBL" id="FOJA01000001">
    <property type="protein sequence ID" value="SEV97557.1"/>
    <property type="molecule type" value="Genomic_DNA"/>
</dbReference>
<feature type="transmembrane region" description="Helical" evidence="1">
    <location>
        <begin position="7"/>
        <end position="24"/>
    </location>
</feature>